<keyword evidence="9" id="KW-0833">Ubl conjugation pathway</keyword>
<evidence type="ECO:0000256" key="13">
    <source>
        <dbReference type="ARBA" id="ARBA00024209"/>
    </source>
</evidence>
<reference evidence="17" key="1">
    <citation type="submission" date="2018-11" db="EMBL/GenBank/DDBJ databases">
        <authorList>
            <consortium name="Genoscope - CEA"/>
            <person name="William W."/>
        </authorList>
    </citation>
    <scope>NUCLEOTIDE SEQUENCE</scope>
</reference>
<dbReference type="Pfam" id="PF13639">
    <property type="entry name" value="zf-RING_2"/>
    <property type="match status" value="1"/>
</dbReference>
<evidence type="ECO:0000256" key="9">
    <source>
        <dbReference type="ARBA" id="ARBA00022786"/>
    </source>
</evidence>
<evidence type="ECO:0000256" key="6">
    <source>
        <dbReference type="ARBA" id="ARBA00022692"/>
    </source>
</evidence>
<dbReference type="PANTHER" id="PTHR46913">
    <property type="entry name" value="RING-H2 FINGER PROTEIN ATL16"/>
    <property type="match status" value="1"/>
</dbReference>
<dbReference type="InterPro" id="IPR044600">
    <property type="entry name" value="ATL1/ATL16-like"/>
</dbReference>
<evidence type="ECO:0000256" key="4">
    <source>
        <dbReference type="ARBA" id="ARBA00012483"/>
    </source>
</evidence>
<comment type="catalytic activity">
    <reaction evidence="1">
        <text>S-ubiquitinyl-[E2 ubiquitin-conjugating enzyme]-L-cysteine + [acceptor protein]-L-lysine = [E2 ubiquitin-conjugating enzyme]-L-cysteine + N(6)-ubiquitinyl-[acceptor protein]-L-lysine.</text>
        <dbReference type="EC" id="2.3.2.27"/>
    </reaction>
</comment>
<feature type="domain" description="RING-type" evidence="16">
    <location>
        <begin position="140"/>
        <end position="182"/>
    </location>
</feature>
<comment type="pathway">
    <text evidence="3">Protein modification; protein ubiquitination.</text>
</comment>
<dbReference type="FunFam" id="3.30.40.10:FF:000187">
    <property type="entry name" value="E3 ubiquitin-protein ligase ATL6"/>
    <property type="match status" value="1"/>
</dbReference>
<dbReference type="GO" id="GO:0008270">
    <property type="term" value="F:zinc ion binding"/>
    <property type="evidence" value="ECO:0007669"/>
    <property type="project" value="UniProtKB-KW"/>
</dbReference>
<evidence type="ECO:0000256" key="1">
    <source>
        <dbReference type="ARBA" id="ARBA00000900"/>
    </source>
</evidence>
<dbReference type="InterPro" id="IPR001841">
    <property type="entry name" value="Znf_RING"/>
</dbReference>
<feature type="transmembrane region" description="Helical" evidence="15">
    <location>
        <begin position="37"/>
        <end position="60"/>
    </location>
</feature>
<dbReference type="AlphaFoldDB" id="A0A3P6EZM8"/>
<dbReference type="GO" id="GO:0061630">
    <property type="term" value="F:ubiquitin protein ligase activity"/>
    <property type="evidence" value="ECO:0007669"/>
    <property type="project" value="UniProtKB-EC"/>
</dbReference>
<evidence type="ECO:0000256" key="5">
    <source>
        <dbReference type="ARBA" id="ARBA00022679"/>
    </source>
</evidence>
<evidence type="ECO:0000259" key="16">
    <source>
        <dbReference type="PROSITE" id="PS50089"/>
    </source>
</evidence>
<evidence type="ECO:0000256" key="7">
    <source>
        <dbReference type="ARBA" id="ARBA00022723"/>
    </source>
</evidence>
<comment type="similarity">
    <text evidence="13">Belongs to the RING-type zinc finger family. ATL subfamily.</text>
</comment>
<dbReference type="CDD" id="cd16461">
    <property type="entry name" value="RING-H2_EL5-like"/>
    <property type="match status" value="1"/>
</dbReference>
<comment type="subcellular location">
    <subcellularLocation>
        <location evidence="2">Membrane</location>
        <topology evidence="2">Single-pass membrane protein</topology>
    </subcellularLocation>
</comment>
<dbReference type="EMBL" id="LR031876">
    <property type="protein sequence ID" value="VDD37572.1"/>
    <property type="molecule type" value="Genomic_DNA"/>
</dbReference>
<accession>A0A3P6EZM8</accession>
<keyword evidence="8 14" id="KW-0863">Zinc-finger</keyword>
<organism evidence="17">
    <name type="scientific">Brassica oleracea</name>
    <name type="common">Wild cabbage</name>
    <dbReference type="NCBI Taxonomy" id="3712"/>
    <lineage>
        <taxon>Eukaryota</taxon>
        <taxon>Viridiplantae</taxon>
        <taxon>Streptophyta</taxon>
        <taxon>Embryophyta</taxon>
        <taxon>Tracheophyta</taxon>
        <taxon>Spermatophyta</taxon>
        <taxon>Magnoliopsida</taxon>
        <taxon>eudicotyledons</taxon>
        <taxon>Gunneridae</taxon>
        <taxon>Pentapetalae</taxon>
        <taxon>rosids</taxon>
        <taxon>malvids</taxon>
        <taxon>Brassicales</taxon>
        <taxon>Brassicaceae</taxon>
        <taxon>Brassiceae</taxon>
        <taxon>Brassica</taxon>
    </lineage>
</organism>
<dbReference type="SMR" id="A0A3P6EZM8"/>
<evidence type="ECO:0000256" key="11">
    <source>
        <dbReference type="ARBA" id="ARBA00022989"/>
    </source>
</evidence>
<name>A0A3P6EZM8_BRAOL</name>
<dbReference type="GO" id="GO:0016567">
    <property type="term" value="P:protein ubiquitination"/>
    <property type="evidence" value="ECO:0007669"/>
    <property type="project" value="InterPro"/>
</dbReference>
<keyword evidence="6 15" id="KW-0812">Transmembrane</keyword>
<protein>
    <recommendedName>
        <fullName evidence="4">RING-type E3 ubiquitin transferase</fullName>
        <ecNumber evidence="4">2.3.2.27</ecNumber>
    </recommendedName>
</protein>
<evidence type="ECO:0000256" key="10">
    <source>
        <dbReference type="ARBA" id="ARBA00022833"/>
    </source>
</evidence>
<evidence type="ECO:0000313" key="17">
    <source>
        <dbReference type="EMBL" id="VDD37572.1"/>
    </source>
</evidence>
<dbReference type="EC" id="2.3.2.27" evidence="4"/>
<keyword evidence="7" id="KW-0479">Metal-binding</keyword>
<evidence type="ECO:0000256" key="2">
    <source>
        <dbReference type="ARBA" id="ARBA00004167"/>
    </source>
</evidence>
<evidence type="ECO:0000256" key="14">
    <source>
        <dbReference type="PROSITE-ProRule" id="PRU00175"/>
    </source>
</evidence>
<dbReference type="SMART" id="SM00184">
    <property type="entry name" value="RING"/>
    <property type="match status" value="1"/>
</dbReference>
<dbReference type="PROSITE" id="PS50089">
    <property type="entry name" value="ZF_RING_2"/>
    <property type="match status" value="1"/>
</dbReference>
<sequence length="388" mass="43868">MDLSARRNILRDLNFTPPPPPPPMTVFHRVSSTGTNFPIIAVAVIGILATAFLLVSYYVFVIKCCLNWHRIDILGRFSLSRRQRNDHGPIMLYTPRINRGLDESVIRAIPILKFKKRRDGDSRNDHVFTEGEENNTSQECSVCLNEFQEEEKLRIIPNCSHLFHIDCIDIWLQNNANCPLCRTRVSCDASFPPVPVSAQSTSLDNAVLGSDTVMVRGENEYVVIELGLGNSNRSNSDRDSPRNGRVRVVQERSNSGHLLNQNPHNSISQFPRKLNRGEFQRKGRKLHKVTSMGDECIDIRRDKDEQFGSVQPIRRSISMDSSADRQLYLAVQEAIIRKNQEIPVVGEGGECSSSSGNVSSNKMKRSFFSFGSSRRCRSSSILPLYFEP</sequence>
<keyword evidence="11 15" id="KW-1133">Transmembrane helix</keyword>
<dbReference type="Gene3D" id="3.30.40.10">
    <property type="entry name" value="Zinc/RING finger domain, C3HC4 (zinc finger)"/>
    <property type="match status" value="1"/>
</dbReference>
<keyword evidence="5" id="KW-0808">Transferase</keyword>
<evidence type="ECO:0000256" key="15">
    <source>
        <dbReference type="SAM" id="Phobius"/>
    </source>
</evidence>
<evidence type="ECO:0000256" key="12">
    <source>
        <dbReference type="ARBA" id="ARBA00023136"/>
    </source>
</evidence>
<dbReference type="InterPro" id="IPR013083">
    <property type="entry name" value="Znf_RING/FYVE/PHD"/>
</dbReference>
<keyword evidence="10" id="KW-0862">Zinc</keyword>
<dbReference type="PANTHER" id="PTHR46913:SF1">
    <property type="entry name" value="RING-H2 FINGER PROTEIN ATL16"/>
    <property type="match status" value="1"/>
</dbReference>
<evidence type="ECO:0000256" key="3">
    <source>
        <dbReference type="ARBA" id="ARBA00004906"/>
    </source>
</evidence>
<dbReference type="SUPFAM" id="SSF57850">
    <property type="entry name" value="RING/U-box"/>
    <property type="match status" value="1"/>
</dbReference>
<proteinExistence type="inferred from homology"/>
<gene>
    <name evidence="17" type="ORF">BOLC7T43132H</name>
</gene>
<keyword evidence="12 15" id="KW-0472">Membrane</keyword>
<evidence type="ECO:0000256" key="8">
    <source>
        <dbReference type="ARBA" id="ARBA00022771"/>
    </source>
</evidence>
<dbReference type="GO" id="GO:0016020">
    <property type="term" value="C:membrane"/>
    <property type="evidence" value="ECO:0007669"/>
    <property type="project" value="UniProtKB-SubCell"/>
</dbReference>